<dbReference type="PROSITE" id="PS50893">
    <property type="entry name" value="ABC_TRANSPORTER_2"/>
    <property type="match status" value="2"/>
</dbReference>
<dbReference type="SMART" id="SM00382">
    <property type="entry name" value="AAA"/>
    <property type="match status" value="2"/>
</dbReference>
<dbReference type="InterPro" id="IPR051309">
    <property type="entry name" value="ABCF_ATPase"/>
</dbReference>
<dbReference type="PANTHER" id="PTHR42855">
    <property type="entry name" value="ABC TRANSPORTER ATP-BINDING SUBUNIT"/>
    <property type="match status" value="1"/>
</dbReference>
<feature type="compositionally biased region" description="Low complexity" evidence="3">
    <location>
        <begin position="114"/>
        <end position="125"/>
    </location>
</feature>
<dbReference type="InterPro" id="IPR027417">
    <property type="entry name" value="P-loop_NTPase"/>
</dbReference>
<dbReference type="Proteomes" id="UP001291653">
    <property type="component" value="Unassembled WGS sequence"/>
</dbReference>
<evidence type="ECO:0000259" key="4">
    <source>
        <dbReference type="PROSITE" id="PS50893"/>
    </source>
</evidence>
<dbReference type="InterPro" id="IPR003439">
    <property type="entry name" value="ABC_transporter-like_ATP-bd"/>
</dbReference>
<proteinExistence type="predicted"/>
<dbReference type="PANTHER" id="PTHR42855:SF2">
    <property type="entry name" value="DRUG RESISTANCE ABC TRANSPORTER,ATP-BINDING PROTEIN"/>
    <property type="match status" value="1"/>
</dbReference>
<sequence length="580" mass="61684">MPTQITVRSVTKSLGGKLVLDDVTCTLTAGERTGITGENGSGKSTLLRLLAGEIRPDHGAVVVRSDGGVGYFAQEGRLSPDATVRQVVDEALGELRAIESRMRRLETAMAAGDTDTDARTGTGPDIHTRTHAGTGPGPGHDAVKDAVRDAVMAEYGELLTVFELRGGYEADARVESALHGLGLGALDHDRTVGSMSGGQRVRLRLAAVLAAAPEVLLLDEPTNHLDESALGWLEDHLRTRRGTTVAVCHDRLFLERVATTLLEVDADRRTLVRHGGGYAGHLAAKEAARQRWIHDHAQWQAGVDRFREAAATTARRVAPGRAMKDGNKMAYDRAAGRVQQSLAGRVRQAEERLNRLLADPVPAPPEPLRFTPVLRAGRLRGAVLDAAGVAVTDRLHPVGLTVTAGEHLLVTGANGAGKSTLLSVLAGRIPPDSGRVARRGRIGYLPQQPEFDRPGDTLLAAFARGRAGHLDDHAERLLALGLFTRDRLTVPVGGLSTGQRQRLALARLLSEPADVLLLDEPTNHVSPALGEELEAALADYAGTLVVVSHDRLLCRRWQGTRLDLTATPAAKSGAAAAVTA</sequence>
<keyword evidence="6" id="KW-1185">Reference proteome</keyword>
<organism evidence="5 6">
    <name type="scientific">Streptomyces yaizuensis</name>
    <dbReference type="NCBI Taxonomy" id="2989713"/>
    <lineage>
        <taxon>Bacteria</taxon>
        <taxon>Bacillati</taxon>
        <taxon>Actinomycetota</taxon>
        <taxon>Actinomycetes</taxon>
        <taxon>Kitasatosporales</taxon>
        <taxon>Streptomycetaceae</taxon>
        <taxon>Streptomyces</taxon>
    </lineage>
</organism>
<dbReference type="RefSeq" id="WP_323446977.1">
    <property type="nucleotide sequence ID" value="NZ_BSBI01000004.1"/>
</dbReference>
<evidence type="ECO:0000256" key="1">
    <source>
        <dbReference type="ARBA" id="ARBA00022741"/>
    </source>
</evidence>
<evidence type="ECO:0000313" key="6">
    <source>
        <dbReference type="Proteomes" id="UP001291653"/>
    </source>
</evidence>
<evidence type="ECO:0000256" key="2">
    <source>
        <dbReference type="ARBA" id="ARBA00022840"/>
    </source>
</evidence>
<protein>
    <submittedName>
        <fullName evidence="5">ATP-binding cassette domain-containing protein</fullName>
    </submittedName>
</protein>
<feature type="domain" description="ABC transporter" evidence="4">
    <location>
        <begin position="368"/>
        <end position="580"/>
    </location>
</feature>
<feature type="domain" description="ABC transporter" evidence="4">
    <location>
        <begin position="5"/>
        <end position="300"/>
    </location>
</feature>
<evidence type="ECO:0000313" key="5">
    <source>
        <dbReference type="EMBL" id="GLF94887.1"/>
    </source>
</evidence>
<dbReference type="EMBL" id="BSBI01000004">
    <property type="protein sequence ID" value="GLF94887.1"/>
    <property type="molecule type" value="Genomic_DNA"/>
</dbReference>
<reference evidence="5 6" key="1">
    <citation type="submission" date="2022-10" db="EMBL/GenBank/DDBJ databases">
        <title>Draft genome sequence of Streptomyces sp. YSPA8.</title>
        <authorList>
            <person name="Moriuchi R."/>
            <person name="Dohra H."/>
            <person name="Yamamura H."/>
            <person name="Kodani S."/>
        </authorList>
    </citation>
    <scope>NUCLEOTIDE SEQUENCE [LARGE SCALE GENOMIC DNA]</scope>
    <source>
        <strain evidence="5 6">YSPA8</strain>
    </source>
</reference>
<accession>A0ABQ5NX05</accession>
<gene>
    <name evidence="5" type="ORF">SYYSPA8_11340</name>
</gene>
<comment type="caution">
    <text evidence="5">The sequence shown here is derived from an EMBL/GenBank/DDBJ whole genome shotgun (WGS) entry which is preliminary data.</text>
</comment>
<name>A0ABQ5NX05_9ACTN</name>
<dbReference type="InterPro" id="IPR003593">
    <property type="entry name" value="AAA+_ATPase"/>
</dbReference>
<dbReference type="GO" id="GO:0005524">
    <property type="term" value="F:ATP binding"/>
    <property type="evidence" value="ECO:0007669"/>
    <property type="project" value="UniProtKB-KW"/>
</dbReference>
<dbReference type="Gene3D" id="3.40.50.300">
    <property type="entry name" value="P-loop containing nucleotide triphosphate hydrolases"/>
    <property type="match status" value="2"/>
</dbReference>
<keyword evidence="2 5" id="KW-0067">ATP-binding</keyword>
<keyword evidence="1" id="KW-0547">Nucleotide-binding</keyword>
<dbReference type="SUPFAM" id="SSF52540">
    <property type="entry name" value="P-loop containing nucleoside triphosphate hydrolases"/>
    <property type="match status" value="2"/>
</dbReference>
<dbReference type="Pfam" id="PF00005">
    <property type="entry name" value="ABC_tran"/>
    <property type="match status" value="2"/>
</dbReference>
<dbReference type="InterPro" id="IPR017871">
    <property type="entry name" value="ABC_transporter-like_CS"/>
</dbReference>
<feature type="region of interest" description="Disordered" evidence="3">
    <location>
        <begin position="114"/>
        <end position="140"/>
    </location>
</feature>
<evidence type="ECO:0000256" key="3">
    <source>
        <dbReference type="SAM" id="MobiDB-lite"/>
    </source>
</evidence>
<dbReference type="PROSITE" id="PS00211">
    <property type="entry name" value="ABC_TRANSPORTER_1"/>
    <property type="match status" value="1"/>
</dbReference>